<gene>
    <name evidence="6" type="ORF">ACFFJC_06895</name>
</gene>
<evidence type="ECO:0000256" key="3">
    <source>
        <dbReference type="ARBA" id="ARBA00023163"/>
    </source>
</evidence>
<dbReference type="SMART" id="SM00419">
    <property type="entry name" value="HTH_CRP"/>
    <property type="match status" value="1"/>
</dbReference>
<sequence>MTWVSRKASPADGAPASGDRPRTGGAPVLPPTPGMERFVERLRLRSVLPLDACAALLSLRGRTLEVGRGHQLATPGHEIDRATLVVDGLLGRFDQMADGSRQITALHIRGDMADLHSVPMPLPAWGIEALAPSTVLLVSHADLRSVSAAHPAIALAFWRDTVADSSILSKWAANLGRTDAATRLAHLLCEMGTRAQVAGIGRREAFALPMTQAQLADALGLTTVHVNRTMATLKQSCGLSIAAGHVRVTDWLALAEIASFDDTYLLLEPAEPQLVA</sequence>
<evidence type="ECO:0000259" key="5">
    <source>
        <dbReference type="PROSITE" id="PS51063"/>
    </source>
</evidence>
<dbReference type="InterPro" id="IPR018490">
    <property type="entry name" value="cNMP-bd_dom_sf"/>
</dbReference>
<evidence type="ECO:0000256" key="2">
    <source>
        <dbReference type="ARBA" id="ARBA00023125"/>
    </source>
</evidence>
<dbReference type="Proteomes" id="UP001589798">
    <property type="component" value="Unassembled WGS sequence"/>
</dbReference>
<protein>
    <submittedName>
        <fullName evidence="6">Crp/Fnr family transcriptional regulator</fullName>
    </submittedName>
</protein>
<evidence type="ECO:0000313" key="6">
    <source>
        <dbReference type="EMBL" id="MFC0203997.1"/>
    </source>
</evidence>
<dbReference type="RefSeq" id="WP_379486766.1">
    <property type="nucleotide sequence ID" value="NZ_JBHLWK010000010.1"/>
</dbReference>
<dbReference type="EMBL" id="JBHLWK010000010">
    <property type="protein sequence ID" value="MFC0203997.1"/>
    <property type="molecule type" value="Genomic_DNA"/>
</dbReference>
<dbReference type="SUPFAM" id="SSF46785">
    <property type="entry name" value="Winged helix' DNA-binding domain"/>
    <property type="match status" value="1"/>
</dbReference>
<dbReference type="SUPFAM" id="SSF51206">
    <property type="entry name" value="cAMP-binding domain-like"/>
    <property type="match status" value="1"/>
</dbReference>
<organism evidence="6 7">
    <name type="scientific">Novosphingobium soli</name>
    <dbReference type="NCBI Taxonomy" id="574956"/>
    <lineage>
        <taxon>Bacteria</taxon>
        <taxon>Pseudomonadati</taxon>
        <taxon>Pseudomonadota</taxon>
        <taxon>Alphaproteobacteria</taxon>
        <taxon>Sphingomonadales</taxon>
        <taxon>Sphingomonadaceae</taxon>
        <taxon>Novosphingobium</taxon>
    </lineage>
</organism>
<dbReference type="PROSITE" id="PS51063">
    <property type="entry name" value="HTH_CRP_2"/>
    <property type="match status" value="1"/>
</dbReference>
<feature type="domain" description="HTH crp-type" evidence="5">
    <location>
        <begin position="178"/>
        <end position="252"/>
    </location>
</feature>
<dbReference type="InterPro" id="IPR000595">
    <property type="entry name" value="cNMP-bd_dom"/>
</dbReference>
<dbReference type="InterPro" id="IPR036388">
    <property type="entry name" value="WH-like_DNA-bd_sf"/>
</dbReference>
<reference evidence="6 7" key="1">
    <citation type="submission" date="2024-09" db="EMBL/GenBank/DDBJ databases">
        <authorList>
            <person name="Sun Q."/>
            <person name="Mori K."/>
        </authorList>
    </citation>
    <scope>NUCLEOTIDE SEQUENCE [LARGE SCALE GENOMIC DNA]</scope>
    <source>
        <strain evidence="6 7">CCM 7706</strain>
    </source>
</reference>
<evidence type="ECO:0000256" key="1">
    <source>
        <dbReference type="ARBA" id="ARBA00023015"/>
    </source>
</evidence>
<keyword evidence="2" id="KW-0238">DNA-binding</keyword>
<keyword evidence="1" id="KW-0805">Transcription regulation</keyword>
<keyword evidence="7" id="KW-1185">Reference proteome</keyword>
<dbReference type="InterPro" id="IPR036390">
    <property type="entry name" value="WH_DNA-bd_sf"/>
</dbReference>
<feature type="region of interest" description="Disordered" evidence="4">
    <location>
        <begin position="1"/>
        <end position="33"/>
    </location>
</feature>
<dbReference type="Gene3D" id="1.10.10.10">
    <property type="entry name" value="Winged helix-like DNA-binding domain superfamily/Winged helix DNA-binding domain"/>
    <property type="match status" value="1"/>
</dbReference>
<comment type="caution">
    <text evidence="6">The sequence shown here is derived from an EMBL/GenBank/DDBJ whole genome shotgun (WGS) entry which is preliminary data.</text>
</comment>
<dbReference type="InterPro" id="IPR014710">
    <property type="entry name" value="RmlC-like_jellyroll"/>
</dbReference>
<dbReference type="InterPro" id="IPR012318">
    <property type="entry name" value="HTH_CRP"/>
</dbReference>
<evidence type="ECO:0000313" key="7">
    <source>
        <dbReference type="Proteomes" id="UP001589798"/>
    </source>
</evidence>
<dbReference type="Pfam" id="PF13545">
    <property type="entry name" value="HTH_Crp_2"/>
    <property type="match status" value="1"/>
</dbReference>
<dbReference type="Gene3D" id="2.60.120.10">
    <property type="entry name" value="Jelly Rolls"/>
    <property type="match status" value="1"/>
</dbReference>
<name>A0ABV6CTD8_9SPHN</name>
<dbReference type="CDD" id="cd00038">
    <property type="entry name" value="CAP_ED"/>
    <property type="match status" value="1"/>
</dbReference>
<accession>A0ABV6CTD8</accession>
<keyword evidence="3" id="KW-0804">Transcription</keyword>
<evidence type="ECO:0000256" key="4">
    <source>
        <dbReference type="SAM" id="MobiDB-lite"/>
    </source>
</evidence>
<proteinExistence type="predicted"/>